<reference evidence="8 9" key="1">
    <citation type="submission" date="2017-12" db="EMBL/GenBank/DDBJ databases">
        <title>Phylogenetic diversity of female urinary microbiome.</title>
        <authorList>
            <person name="Thomas-White K."/>
            <person name="Wolfe A.J."/>
        </authorList>
    </citation>
    <scope>NUCLEOTIDE SEQUENCE [LARGE SCALE GENOMIC DNA]</scope>
    <source>
        <strain evidence="8 9">UMB0112</strain>
    </source>
</reference>
<protein>
    <recommendedName>
        <fullName evidence="7">tRNA (guanine-N(7)-)-methyltransferase</fullName>
        <ecNumber evidence="7">2.1.1.33</ecNumber>
    </recommendedName>
    <alternativeName>
        <fullName evidence="7">tRNA (guanine(46)-N(7))-methyltransferase</fullName>
    </alternativeName>
    <alternativeName>
        <fullName evidence="7">tRNA(m7G46)-methyltransferase</fullName>
    </alternativeName>
</protein>
<evidence type="ECO:0000313" key="9">
    <source>
        <dbReference type="Proteomes" id="UP000234639"/>
    </source>
</evidence>
<evidence type="ECO:0000256" key="3">
    <source>
        <dbReference type="ARBA" id="ARBA00022603"/>
    </source>
</evidence>
<evidence type="ECO:0000256" key="6">
    <source>
        <dbReference type="ARBA" id="ARBA00022694"/>
    </source>
</evidence>
<dbReference type="InterPro" id="IPR003358">
    <property type="entry name" value="tRNA_(Gua-N-7)_MeTrfase_Trmb"/>
</dbReference>
<name>A0A2I1N9J5_9BACT</name>
<keyword evidence="4 7" id="KW-0808">Transferase</keyword>
<dbReference type="EC" id="2.1.1.33" evidence="7"/>
<comment type="pathway">
    <text evidence="7">tRNA modification; N(7)-methylguanine-tRNA biosynthesis.</text>
</comment>
<dbReference type="PANTHER" id="PTHR23417">
    <property type="entry name" value="3-DEOXY-D-MANNO-OCTULOSONIC-ACID TRANSFERASE/TRNA GUANINE-N 7 - -METHYLTRANSFERASE"/>
    <property type="match status" value="1"/>
</dbReference>
<sequence length="385" mass="45212">MPNFRVKKLKNLTLPFEKNGVKFLKLAKGRVVDLLLTEVFGEKFFITIKPSGDKFIIKSEKITRPARLENLQIALEIFRDEFTQELITNSINAKKSKFKKSQIVKDELEAINFLNSSSKKAIEIGFGSGRHLLYRAKENPEISYLGIEIYKPSIDQVENLAIKDKLLNLALLNCDARSFLSLVKSNSIDFIYLHFPVPWDDSEHRRVISKSFLEEAKRVLKVNARFELRSDSRNYSEFSINEMLDLNGVNLEIYKNKNLEISSKYEDRWKKQDKDIYDIIMINNDLSDDISNFKELEFPKFDPLKIASNFKHEKFKFDDFFINFEEIYKFSDDEILLKLSFGDFSVNENRFIYISREVSKYYINSPLPTEINQKAHEKIKEILLK</sequence>
<evidence type="ECO:0000256" key="4">
    <source>
        <dbReference type="ARBA" id="ARBA00022679"/>
    </source>
</evidence>
<feature type="binding site" evidence="7">
    <location>
        <position position="231"/>
    </location>
    <ligand>
        <name>substrate</name>
    </ligand>
</feature>
<comment type="function">
    <text evidence="2 7">Catalyzes the formation of N(7)-methylguanine at position 46 (m7G46) in tRNA.</text>
</comment>
<organism evidence="8 9">
    <name type="scientific">Campylobacter ureolyticus</name>
    <dbReference type="NCBI Taxonomy" id="827"/>
    <lineage>
        <taxon>Bacteria</taxon>
        <taxon>Pseudomonadati</taxon>
        <taxon>Campylobacterota</taxon>
        <taxon>Epsilonproteobacteria</taxon>
        <taxon>Campylobacterales</taxon>
        <taxon>Campylobacteraceae</taxon>
        <taxon>Campylobacter</taxon>
    </lineage>
</organism>
<dbReference type="InterPro" id="IPR055361">
    <property type="entry name" value="tRNA_methyltr_TrmB_bact"/>
</dbReference>
<dbReference type="EMBL" id="PKHU01000005">
    <property type="protein sequence ID" value="PKZ29042.1"/>
    <property type="molecule type" value="Genomic_DNA"/>
</dbReference>
<dbReference type="GO" id="GO:0008176">
    <property type="term" value="F:tRNA (guanine(46)-N7)-methyltransferase activity"/>
    <property type="evidence" value="ECO:0007669"/>
    <property type="project" value="UniProtKB-UniRule"/>
</dbReference>
<dbReference type="InterPro" id="IPR029063">
    <property type="entry name" value="SAM-dependent_MTases_sf"/>
</dbReference>
<dbReference type="GO" id="GO:0043527">
    <property type="term" value="C:tRNA methyltransferase complex"/>
    <property type="evidence" value="ECO:0007669"/>
    <property type="project" value="TreeGrafter"/>
</dbReference>
<gene>
    <name evidence="7" type="primary">trmB</name>
    <name evidence="8" type="ORF">CYJ41_06315</name>
</gene>
<dbReference type="UniPathway" id="UPA00989"/>
<dbReference type="SUPFAM" id="SSF53335">
    <property type="entry name" value="S-adenosyl-L-methionine-dependent methyltransferases"/>
    <property type="match status" value="1"/>
</dbReference>
<comment type="caution">
    <text evidence="7">Lacks conserved residue(s) required for the propagation of feature annotation.</text>
</comment>
<evidence type="ECO:0000313" key="8">
    <source>
        <dbReference type="EMBL" id="PKZ29042.1"/>
    </source>
</evidence>
<feature type="binding site" evidence="7">
    <location>
        <position position="175"/>
    </location>
    <ligand>
        <name>S-adenosyl-L-methionine</name>
        <dbReference type="ChEBI" id="CHEBI:59789"/>
    </ligand>
</feature>
<comment type="similarity">
    <text evidence="7">Belongs to the class I-like SAM-binding methyltransferase superfamily. TrmB family.</text>
</comment>
<evidence type="ECO:0000256" key="1">
    <source>
        <dbReference type="ARBA" id="ARBA00000142"/>
    </source>
</evidence>
<dbReference type="NCBIfam" id="TIGR00091">
    <property type="entry name" value="tRNA (guanosine(46)-N7)-methyltransferase TrmB"/>
    <property type="match status" value="1"/>
</dbReference>
<dbReference type="CDD" id="cd02440">
    <property type="entry name" value="AdoMet_MTases"/>
    <property type="match status" value="1"/>
</dbReference>
<keyword evidence="3 7" id="KW-0489">Methyltransferase</keyword>
<evidence type="ECO:0000256" key="2">
    <source>
        <dbReference type="ARBA" id="ARBA00003015"/>
    </source>
</evidence>
<proteinExistence type="inferred from homology"/>
<dbReference type="Gene3D" id="3.40.50.150">
    <property type="entry name" value="Vaccinia Virus protein VP39"/>
    <property type="match status" value="1"/>
</dbReference>
<keyword evidence="6 7" id="KW-0819">tRNA processing</keyword>
<dbReference type="Proteomes" id="UP000234639">
    <property type="component" value="Unassembled WGS sequence"/>
</dbReference>
<keyword evidence="5 7" id="KW-0949">S-adenosyl-L-methionine</keyword>
<feature type="binding site" evidence="7">
    <location>
        <position position="123"/>
    </location>
    <ligand>
        <name>S-adenosyl-L-methionine</name>
        <dbReference type="ChEBI" id="CHEBI:59789"/>
    </ligand>
</feature>
<accession>A0A2I1N9J5</accession>
<dbReference type="NCBIfam" id="NF010719">
    <property type="entry name" value="PRK14121.1"/>
    <property type="match status" value="1"/>
</dbReference>
<evidence type="ECO:0000256" key="7">
    <source>
        <dbReference type="HAMAP-Rule" id="MF_01057"/>
    </source>
</evidence>
<dbReference type="PANTHER" id="PTHR23417:SF14">
    <property type="entry name" value="PENTACOTRIPEPTIDE-REPEAT REGION OF PRORP DOMAIN-CONTAINING PROTEIN"/>
    <property type="match status" value="1"/>
</dbReference>
<dbReference type="HAMAP" id="MF_01057">
    <property type="entry name" value="tRNA_methyltr_TrmB"/>
    <property type="match status" value="1"/>
</dbReference>
<comment type="caution">
    <text evidence="8">The sequence shown here is derived from an EMBL/GenBank/DDBJ whole genome shotgun (WGS) entry which is preliminary data.</text>
</comment>
<dbReference type="Pfam" id="PF02390">
    <property type="entry name" value="Methyltransf_4"/>
    <property type="match status" value="1"/>
</dbReference>
<dbReference type="AlphaFoldDB" id="A0A2I1N9J5"/>
<feature type="binding site" evidence="7">
    <location>
        <position position="148"/>
    </location>
    <ligand>
        <name>S-adenosyl-L-methionine</name>
        <dbReference type="ChEBI" id="CHEBI:59789"/>
    </ligand>
</feature>
<comment type="catalytic activity">
    <reaction evidence="1 7">
        <text>guanosine(46) in tRNA + S-adenosyl-L-methionine = N(7)-methylguanosine(46) in tRNA + S-adenosyl-L-homocysteine</text>
        <dbReference type="Rhea" id="RHEA:42708"/>
        <dbReference type="Rhea" id="RHEA-COMP:10188"/>
        <dbReference type="Rhea" id="RHEA-COMP:10189"/>
        <dbReference type="ChEBI" id="CHEBI:57856"/>
        <dbReference type="ChEBI" id="CHEBI:59789"/>
        <dbReference type="ChEBI" id="CHEBI:74269"/>
        <dbReference type="ChEBI" id="CHEBI:74480"/>
        <dbReference type="EC" id="2.1.1.33"/>
    </reaction>
</comment>
<evidence type="ECO:0000256" key="5">
    <source>
        <dbReference type="ARBA" id="ARBA00022691"/>
    </source>
</evidence>
<dbReference type="RefSeq" id="WP_101637433.1">
    <property type="nucleotide sequence ID" value="NZ_PKHU01000005.1"/>
</dbReference>
<dbReference type="PROSITE" id="PS51625">
    <property type="entry name" value="SAM_MT_TRMB"/>
    <property type="match status" value="1"/>
</dbReference>